<dbReference type="GO" id="GO:0016020">
    <property type="term" value="C:membrane"/>
    <property type="evidence" value="ECO:0007669"/>
    <property type="project" value="UniProtKB-SubCell"/>
</dbReference>
<organism evidence="8">
    <name type="scientific">Panicum hallii</name>
    <dbReference type="NCBI Taxonomy" id="206008"/>
    <lineage>
        <taxon>Eukaryota</taxon>
        <taxon>Viridiplantae</taxon>
        <taxon>Streptophyta</taxon>
        <taxon>Embryophyta</taxon>
        <taxon>Tracheophyta</taxon>
        <taxon>Spermatophyta</taxon>
        <taxon>Magnoliopsida</taxon>
        <taxon>Liliopsida</taxon>
        <taxon>Poales</taxon>
        <taxon>Poaceae</taxon>
        <taxon>PACMAD clade</taxon>
        <taxon>Panicoideae</taxon>
        <taxon>Panicodae</taxon>
        <taxon>Paniceae</taxon>
        <taxon>Panicinae</taxon>
        <taxon>Panicum</taxon>
        <taxon>Panicum sect. Panicum</taxon>
    </lineage>
</organism>
<feature type="transmembrane region" description="Helical" evidence="6">
    <location>
        <begin position="330"/>
        <end position="349"/>
    </location>
</feature>
<feature type="transmembrane region" description="Helical" evidence="6">
    <location>
        <begin position="12"/>
        <end position="35"/>
    </location>
</feature>
<dbReference type="InterPro" id="IPR000620">
    <property type="entry name" value="EamA_dom"/>
</dbReference>
<gene>
    <name evidence="8" type="ORF">PAHAL_3G087800</name>
</gene>
<feature type="transmembrane region" description="Helical" evidence="6">
    <location>
        <begin position="238"/>
        <end position="260"/>
    </location>
</feature>
<dbReference type="Gramene" id="PVH61655">
    <property type="protein sequence ID" value="PVH61655"/>
    <property type="gene ID" value="PAHAL_3G087800"/>
</dbReference>
<keyword evidence="3 6" id="KW-0812">Transmembrane</keyword>
<evidence type="ECO:0000259" key="7">
    <source>
        <dbReference type="Pfam" id="PF00892"/>
    </source>
</evidence>
<feature type="transmembrane region" description="Helical" evidence="6">
    <location>
        <begin position="205"/>
        <end position="226"/>
    </location>
</feature>
<sequence length="405" mass="43891">MTKQQGRRMKKKAYAVAVAIQVILASTVLLSKAAFDGGLSMFVYVFYRLAAASLFLTPLAILLESQNKVFWNTLSMILYNGSLKYTSATVASAMCNSIPAITFFLALLMRCYNSIIMARELMIPASSFDNLHICTYERHHYNGRMEVIKFRSSSGMAKTAGIALCLAGVLVVALCAGRPLSPLGRHRVLASHGDRQAAEHVSKGVWIAGTFVMLLSCVGWSLWIVFQQGLLLKEYPNKLLATLIQCLFGAMQSGLVAAVAERGHPSRWKLGLDLSLVAVAYSGIVGTGACYYLQTWCVGMEGPVFLAMWNPLSLLLTVLCSSLLGETVHLGSILGGILLVGGLYCVLWGKNKEETLAAMASGHLEQSREQGDADAASCTSTSVIFKNQDEDKEAGGRLEPFNHIT</sequence>
<evidence type="ECO:0000256" key="4">
    <source>
        <dbReference type="ARBA" id="ARBA00022989"/>
    </source>
</evidence>
<evidence type="ECO:0000256" key="1">
    <source>
        <dbReference type="ARBA" id="ARBA00004141"/>
    </source>
</evidence>
<dbReference type="GO" id="GO:0022857">
    <property type="term" value="F:transmembrane transporter activity"/>
    <property type="evidence" value="ECO:0007669"/>
    <property type="project" value="InterPro"/>
</dbReference>
<feature type="transmembrane region" description="Helical" evidence="6">
    <location>
        <begin position="91"/>
        <end position="112"/>
    </location>
</feature>
<feature type="transmembrane region" description="Helical" evidence="6">
    <location>
        <begin position="41"/>
        <end position="62"/>
    </location>
</feature>
<evidence type="ECO:0000313" key="8">
    <source>
        <dbReference type="EMBL" id="PVH61655.1"/>
    </source>
</evidence>
<evidence type="ECO:0000256" key="5">
    <source>
        <dbReference type="ARBA" id="ARBA00023136"/>
    </source>
</evidence>
<feature type="transmembrane region" description="Helical" evidence="6">
    <location>
        <begin position="272"/>
        <end position="293"/>
    </location>
</feature>
<reference evidence="8" key="1">
    <citation type="submission" date="2018-04" db="EMBL/GenBank/DDBJ databases">
        <title>WGS assembly of Panicum hallii.</title>
        <authorList>
            <person name="Lovell J."/>
            <person name="Jenkins J."/>
            <person name="Lowry D."/>
            <person name="Mamidi S."/>
            <person name="Sreedasyam A."/>
            <person name="Weng X."/>
            <person name="Barry K."/>
            <person name="Bonette J."/>
            <person name="Campitelli B."/>
            <person name="Daum C."/>
            <person name="Gordon S."/>
            <person name="Gould B."/>
            <person name="Lipzen A."/>
            <person name="Macqueen A."/>
            <person name="Palacio-Mejia J."/>
            <person name="Plott C."/>
            <person name="Shakirov E."/>
            <person name="Shu S."/>
            <person name="Yoshinaga Y."/>
            <person name="Zane M."/>
            <person name="Rokhsar D."/>
            <person name="Grimwood J."/>
            <person name="Schmutz J."/>
            <person name="Juenger T."/>
        </authorList>
    </citation>
    <scope>NUCLEOTIDE SEQUENCE [LARGE SCALE GENOMIC DNA]</scope>
    <source>
        <strain evidence="8">FIL2</strain>
    </source>
</reference>
<dbReference type="PANTHER" id="PTHR31218">
    <property type="entry name" value="WAT1-RELATED PROTEIN"/>
    <property type="match status" value="1"/>
</dbReference>
<comment type="subcellular location">
    <subcellularLocation>
        <location evidence="1 6">Membrane</location>
        <topology evidence="1 6">Multi-pass membrane protein</topology>
    </subcellularLocation>
</comment>
<dbReference type="Pfam" id="PF00892">
    <property type="entry name" value="EamA"/>
    <property type="match status" value="1"/>
</dbReference>
<dbReference type="InterPro" id="IPR030184">
    <property type="entry name" value="WAT1-related"/>
</dbReference>
<name>A0A2T8KHJ4_9POAL</name>
<protein>
    <recommendedName>
        <fullName evidence="6">WAT1-related protein</fullName>
    </recommendedName>
</protein>
<feature type="transmembrane region" description="Helical" evidence="6">
    <location>
        <begin position="159"/>
        <end position="180"/>
    </location>
</feature>
<feature type="domain" description="EamA" evidence="7">
    <location>
        <begin position="209"/>
        <end position="347"/>
    </location>
</feature>
<dbReference type="AlphaFoldDB" id="A0A2T8KHJ4"/>
<dbReference type="Proteomes" id="UP000243499">
    <property type="component" value="Chromosome 3"/>
</dbReference>
<evidence type="ECO:0000256" key="3">
    <source>
        <dbReference type="ARBA" id="ARBA00022692"/>
    </source>
</evidence>
<accession>A0A2T8KHJ4</accession>
<evidence type="ECO:0000256" key="2">
    <source>
        <dbReference type="ARBA" id="ARBA00007635"/>
    </source>
</evidence>
<evidence type="ECO:0000256" key="6">
    <source>
        <dbReference type="RuleBase" id="RU363077"/>
    </source>
</evidence>
<keyword evidence="4 6" id="KW-1133">Transmembrane helix</keyword>
<dbReference type="EMBL" id="CM008048">
    <property type="protein sequence ID" value="PVH61655.1"/>
    <property type="molecule type" value="Genomic_DNA"/>
</dbReference>
<comment type="similarity">
    <text evidence="2 6">Belongs to the drug/metabolite transporter (DMT) superfamily. Plant drug/metabolite exporter (P-DME) (TC 2.A.7.4) family.</text>
</comment>
<dbReference type="SUPFAM" id="SSF103481">
    <property type="entry name" value="Multidrug resistance efflux transporter EmrE"/>
    <property type="match status" value="1"/>
</dbReference>
<proteinExistence type="inferred from homology"/>
<dbReference type="InterPro" id="IPR037185">
    <property type="entry name" value="EmrE-like"/>
</dbReference>
<keyword evidence="5 6" id="KW-0472">Membrane</keyword>